<dbReference type="Pfam" id="PF07819">
    <property type="entry name" value="PGAP1"/>
    <property type="match status" value="1"/>
</dbReference>
<proteinExistence type="predicted"/>
<gene>
    <name evidence="3" type="ORF">BG653_04733</name>
</gene>
<protein>
    <submittedName>
        <fullName evidence="3">PGAP1-like protein</fullName>
    </submittedName>
</protein>
<dbReference type="Gene3D" id="3.40.50.1820">
    <property type="entry name" value="alpha/beta hydrolase"/>
    <property type="match status" value="1"/>
</dbReference>
<dbReference type="SUPFAM" id="SSF53474">
    <property type="entry name" value="alpha/beta-Hydrolases"/>
    <property type="match status" value="1"/>
</dbReference>
<evidence type="ECO:0000259" key="2">
    <source>
        <dbReference type="Pfam" id="PF07819"/>
    </source>
</evidence>
<feature type="domain" description="GPI inositol-deacylase PGAP1-like alpha/beta" evidence="2">
    <location>
        <begin position="110"/>
        <end position="165"/>
    </location>
</feature>
<dbReference type="Proteomes" id="UP000194225">
    <property type="component" value="Unassembled WGS sequence"/>
</dbReference>
<dbReference type="InterPro" id="IPR029058">
    <property type="entry name" value="AB_hydrolase_fold"/>
</dbReference>
<keyword evidence="1" id="KW-0732">Signal</keyword>
<organism evidence="3 4">
    <name type="scientific">Streptomyces platensis</name>
    <dbReference type="NCBI Taxonomy" id="58346"/>
    <lineage>
        <taxon>Bacteria</taxon>
        <taxon>Bacillati</taxon>
        <taxon>Actinomycetota</taxon>
        <taxon>Actinomycetes</taxon>
        <taxon>Kitasatosporales</taxon>
        <taxon>Streptomycetaceae</taxon>
        <taxon>Streptomyces</taxon>
    </lineage>
</organism>
<comment type="caution">
    <text evidence="3">The sequence shown here is derived from an EMBL/GenBank/DDBJ whole genome shotgun (WGS) entry which is preliminary data.</text>
</comment>
<dbReference type="GeneID" id="90928848"/>
<feature type="chain" id="PRO_5046483329" evidence="1">
    <location>
        <begin position="28"/>
        <end position="288"/>
    </location>
</feature>
<reference evidence="3 4" key="1">
    <citation type="submission" date="2016-09" db="EMBL/GenBank/DDBJ databases">
        <title>Streptomyces platensis DSM40041, a candidate organism with high potential of specific P450 cytochromes.</title>
        <authorList>
            <person name="Grumaz C."/>
            <person name="Vainshtein Y."/>
            <person name="Kirstahler P."/>
            <person name="Sohn K."/>
        </authorList>
    </citation>
    <scope>NUCLEOTIDE SEQUENCE [LARGE SCALE GENOMIC DNA]</scope>
    <source>
        <strain evidence="3 4">DSM 40041</strain>
    </source>
</reference>
<dbReference type="EMBL" id="MIGA01000035">
    <property type="protein sequence ID" value="OSY42573.1"/>
    <property type="molecule type" value="Genomic_DNA"/>
</dbReference>
<dbReference type="InterPro" id="IPR012908">
    <property type="entry name" value="PGAP1-ab_dom-like"/>
</dbReference>
<keyword evidence="4" id="KW-1185">Reference proteome</keyword>
<dbReference type="RefSeq" id="WP_244329976.1">
    <property type="nucleotide sequence ID" value="NZ_CP023691.1"/>
</dbReference>
<name>A0ABX3XT17_STRPT</name>
<accession>A0ABX3XT17</accession>
<sequence>MIRRWSAFLAAAIAALALGTATVPAQAAAARDDSNTEAVYFVKGYSKGSPPGANCKTYWKPATTAFTQWGWQGKLHTVGFYTRDRGCSVTIARRGTDASLRTLGRALAKDIYRRYTSKGKSVDIVGHSMGGLIVRAALTGVQQKLPGWPTKLYVEDVVTLGTPHDGLSTLAGIGCSLAYGTRQCQDMRHESSFLDWAAQSPQGTQGTDWTLIGAADDDVVDDSALRMSASHSVWYPGSNGWSHGALTDITAGTYAMNYRNWPTPPLETQNGAAPIRAAMHALYWEKNW</sequence>
<feature type="signal peptide" evidence="1">
    <location>
        <begin position="1"/>
        <end position="27"/>
    </location>
</feature>
<evidence type="ECO:0000313" key="4">
    <source>
        <dbReference type="Proteomes" id="UP000194225"/>
    </source>
</evidence>
<evidence type="ECO:0000313" key="3">
    <source>
        <dbReference type="EMBL" id="OSY42573.1"/>
    </source>
</evidence>
<evidence type="ECO:0000256" key="1">
    <source>
        <dbReference type="SAM" id="SignalP"/>
    </source>
</evidence>